<sequence length="280" mass="31771">MIFTYKNSKGNSITFAKFPFLIKDHNLLDYKYNYDTARNVISNVNLDVTERKMTVLILPDPQLGLSERKEQLKEYSDTLNDLFAYDVEKGVDGELWTDTGYYLPCRILAASDGTKIGAAYATNEYTVVSESAKWFKPTTKTFIGEIASGYVTNQDYPYDYPYDYASDISGTAYWNLSHYSSAEAIITIYGVVTNPQITINGHKYAVYTSISDKERLIIDTANHLCYLVGRTGEIVNCYDLRDKEESVFEPLPAEPMTITWSGSFTFDITALVERSVPKWS</sequence>
<evidence type="ECO:0000313" key="1">
    <source>
        <dbReference type="EMBL" id="DAG05284.1"/>
    </source>
</evidence>
<proteinExistence type="predicted"/>
<reference evidence="1" key="1">
    <citation type="journal article" date="2021" name="Proc. Natl. Acad. Sci. U.S.A.">
        <title>A Catalog of Tens of Thousands of Viruses from Human Metagenomes Reveals Hidden Associations with Chronic Diseases.</title>
        <authorList>
            <person name="Tisza M.J."/>
            <person name="Buck C.B."/>
        </authorList>
    </citation>
    <scope>NUCLEOTIDE SEQUENCE</scope>
    <source>
        <strain evidence="1">Ctbxa26</strain>
    </source>
</reference>
<accession>A0A8S5VEY3</accession>
<organism evidence="1">
    <name type="scientific">Siphoviridae sp. ctbxa26</name>
    <dbReference type="NCBI Taxonomy" id="2825568"/>
    <lineage>
        <taxon>Viruses</taxon>
        <taxon>Duplodnaviria</taxon>
        <taxon>Heunggongvirae</taxon>
        <taxon>Uroviricota</taxon>
        <taxon>Caudoviricetes</taxon>
    </lineage>
</organism>
<name>A0A8S5VEY3_9CAUD</name>
<dbReference type="EMBL" id="BK016254">
    <property type="protein sequence ID" value="DAG05284.1"/>
    <property type="molecule type" value="Genomic_DNA"/>
</dbReference>
<protein>
    <submittedName>
        <fullName evidence="1">Tail protein</fullName>
    </submittedName>
</protein>